<dbReference type="EC" id="2.1.1.200" evidence="5"/>
<dbReference type="EMBL" id="AP021875">
    <property type="protein sequence ID" value="BBO74325.1"/>
    <property type="molecule type" value="Genomic_DNA"/>
</dbReference>
<dbReference type="KEGG" id="dwd:DSCW_17420"/>
<dbReference type="GO" id="GO:0003723">
    <property type="term" value="F:RNA binding"/>
    <property type="evidence" value="ECO:0007669"/>
    <property type="project" value="InterPro"/>
</dbReference>
<dbReference type="AlphaFoldDB" id="A0A5K7Z0V3"/>
<dbReference type="Proteomes" id="UP000427769">
    <property type="component" value="Chromosome"/>
</dbReference>
<dbReference type="Gene3D" id="3.40.1280.10">
    <property type="match status" value="1"/>
</dbReference>
<dbReference type="PANTHER" id="PTHR42786">
    <property type="entry name" value="TRNA/RRNA METHYLTRANSFERASE"/>
    <property type="match status" value="1"/>
</dbReference>
<evidence type="ECO:0000256" key="5">
    <source>
        <dbReference type="RuleBase" id="RU362024"/>
    </source>
</evidence>
<name>A0A5K7Z0V3_9BACT</name>
<dbReference type="GO" id="GO:0002128">
    <property type="term" value="P:tRNA nucleoside ribose methylation"/>
    <property type="evidence" value="ECO:0007669"/>
    <property type="project" value="TreeGrafter"/>
</dbReference>
<evidence type="ECO:0000259" key="6">
    <source>
        <dbReference type="Pfam" id="PF00588"/>
    </source>
</evidence>
<dbReference type="InterPro" id="IPR004384">
    <property type="entry name" value="RNA_MeTrfase_TrmJ/LasT"/>
</dbReference>
<comment type="function">
    <text evidence="5">Catalyzes the formation of 2'O-methylated cytidine (Cm32) or 2'O-methylated uridine (Um32) at position 32 in tRNA.</text>
</comment>
<keyword evidence="2 5" id="KW-0489">Methyltransferase</keyword>
<dbReference type="InterPro" id="IPR029028">
    <property type="entry name" value="Alpha/beta_knot_MTases"/>
</dbReference>
<comment type="catalytic activity">
    <reaction evidence="5">
        <text>uridine(32) in tRNA + S-adenosyl-L-methionine = 2'-O-methyluridine(32) in tRNA + S-adenosyl-L-homocysteine + H(+)</text>
        <dbReference type="Rhea" id="RHEA:42936"/>
        <dbReference type="Rhea" id="RHEA-COMP:10107"/>
        <dbReference type="Rhea" id="RHEA-COMP:10290"/>
        <dbReference type="ChEBI" id="CHEBI:15378"/>
        <dbReference type="ChEBI" id="CHEBI:57856"/>
        <dbReference type="ChEBI" id="CHEBI:59789"/>
        <dbReference type="ChEBI" id="CHEBI:65315"/>
        <dbReference type="ChEBI" id="CHEBI:74478"/>
        <dbReference type="EC" id="2.1.1.200"/>
    </reaction>
</comment>
<dbReference type="GO" id="GO:0005829">
    <property type="term" value="C:cytosol"/>
    <property type="evidence" value="ECO:0007669"/>
    <property type="project" value="TreeGrafter"/>
</dbReference>
<gene>
    <name evidence="5" type="primary">trmJ</name>
    <name evidence="7" type="ORF">DSCW_17420</name>
</gene>
<dbReference type="InterPro" id="IPR001537">
    <property type="entry name" value="SpoU_MeTrfase"/>
</dbReference>
<organism evidence="7 8">
    <name type="scientific">Desulfosarcina widdelii</name>
    <dbReference type="NCBI Taxonomy" id="947919"/>
    <lineage>
        <taxon>Bacteria</taxon>
        <taxon>Pseudomonadati</taxon>
        <taxon>Thermodesulfobacteriota</taxon>
        <taxon>Desulfobacteria</taxon>
        <taxon>Desulfobacterales</taxon>
        <taxon>Desulfosarcinaceae</taxon>
        <taxon>Desulfosarcina</taxon>
    </lineage>
</organism>
<evidence type="ECO:0000256" key="4">
    <source>
        <dbReference type="ARBA" id="ARBA00022691"/>
    </source>
</evidence>
<dbReference type="GO" id="GO:0106339">
    <property type="term" value="F:tRNA (cytidine(32)-2'-O)-methyltransferase activity"/>
    <property type="evidence" value="ECO:0007669"/>
    <property type="project" value="RHEA"/>
</dbReference>
<feature type="domain" description="tRNA/rRNA methyltransferase SpoU type" evidence="6">
    <location>
        <begin position="10"/>
        <end position="159"/>
    </location>
</feature>
<dbReference type="CDD" id="cd18093">
    <property type="entry name" value="SpoU-like_TrmJ"/>
    <property type="match status" value="1"/>
</dbReference>
<evidence type="ECO:0000256" key="3">
    <source>
        <dbReference type="ARBA" id="ARBA00022679"/>
    </source>
</evidence>
<accession>A0A5K7Z0V3</accession>
<evidence type="ECO:0000313" key="8">
    <source>
        <dbReference type="Proteomes" id="UP000427769"/>
    </source>
</evidence>
<keyword evidence="4 5" id="KW-0949">S-adenosyl-L-methionine</keyword>
<keyword evidence="8" id="KW-1185">Reference proteome</keyword>
<keyword evidence="5" id="KW-0819">tRNA processing</keyword>
<dbReference type="PANTHER" id="PTHR42786:SF2">
    <property type="entry name" value="TRNA (CYTIDINE_URIDINE-2'-O-)-METHYLTRANSFERASE TRMJ"/>
    <property type="match status" value="1"/>
</dbReference>
<dbReference type="Pfam" id="PF00588">
    <property type="entry name" value="SpoU_methylase"/>
    <property type="match status" value="1"/>
</dbReference>
<comment type="catalytic activity">
    <reaction evidence="5">
        <text>cytidine(32) in tRNA + S-adenosyl-L-methionine = 2'-O-methylcytidine(32) in tRNA + S-adenosyl-L-homocysteine + H(+)</text>
        <dbReference type="Rhea" id="RHEA:42932"/>
        <dbReference type="Rhea" id="RHEA-COMP:10288"/>
        <dbReference type="Rhea" id="RHEA-COMP:10289"/>
        <dbReference type="ChEBI" id="CHEBI:15378"/>
        <dbReference type="ChEBI" id="CHEBI:57856"/>
        <dbReference type="ChEBI" id="CHEBI:59789"/>
        <dbReference type="ChEBI" id="CHEBI:74495"/>
        <dbReference type="ChEBI" id="CHEBI:82748"/>
        <dbReference type="EC" id="2.1.1.200"/>
    </reaction>
</comment>
<evidence type="ECO:0000256" key="2">
    <source>
        <dbReference type="ARBA" id="ARBA00022603"/>
    </source>
</evidence>
<comment type="subcellular location">
    <subcellularLocation>
        <location evidence="5">Cytoplasm</location>
    </subcellularLocation>
</comment>
<comment type="subunit">
    <text evidence="5">Homodimer.</text>
</comment>
<keyword evidence="3 7" id="KW-0808">Transferase</keyword>
<comment type="similarity">
    <text evidence="1">Belongs to the class IV-like SAM-binding methyltransferase superfamily. RNA methyltransferase TrmH family.</text>
</comment>
<dbReference type="InterPro" id="IPR029026">
    <property type="entry name" value="tRNA_m1G_MTases_N"/>
</dbReference>
<dbReference type="GO" id="GO:0160206">
    <property type="term" value="F:tRNA (cytidine(32)/uridine(32)-2'-O)-methyltransferase activity"/>
    <property type="evidence" value="ECO:0007669"/>
    <property type="project" value="UniProtKB-EC"/>
</dbReference>
<protein>
    <recommendedName>
        <fullName evidence="5">tRNA (cytidine/uridine-2'-O-)-methyltransferase TrmJ</fullName>
        <ecNumber evidence="5">2.1.1.200</ecNumber>
    </recommendedName>
    <alternativeName>
        <fullName evidence="5">tRNA (cytidine(32)/uridine(32)-2'-O)-methyltransferase</fullName>
    </alternativeName>
    <alternativeName>
        <fullName evidence="5">tRNA Cm32/Um32 methyltransferase</fullName>
    </alternativeName>
</protein>
<proteinExistence type="inferred from homology"/>
<dbReference type="Gene3D" id="1.10.8.590">
    <property type="match status" value="1"/>
</dbReference>
<dbReference type="NCBIfam" id="TIGR00050">
    <property type="entry name" value="rRNA_methyl_1"/>
    <property type="match status" value="1"/>
</dbReference>
<dbReference type="OrthoDB" id="9806346at2"/>
<dbReference type="SUPFAM" id="SSF75217">
    <property type="entry name" value="alpha/beta knot"/>
    <property type="match status" value="1"/>
</dbReference>
<reference evidence="7 8" key="1">
    <citation type="submission" date="2019-11" db="EMBL/GenBank/DDBJ databases">
        <title>Comparative genomics of hydrocarbon-degrading Desulfosarcina strains.</title>
        <authorList>
            <person name="Watanabe M."/>
            <person name="Kojima H."/>
            <person name="Fukui M."/>
        </authorList>
    </citation>
    <scope>NUCLEOTIDE SEQUENCE [LARGE SCALE GENOMIC DNA]</scope>
    <source>
        <strain evidence="7 8">PP31</strain>
    </source>
</reference>
<evidence type="ECO:0000256" key="1">
    <source>
        <dbReference type="ARBA" id="ARBA00007228"/>
    </source>
</evidence>
<dbReference type="RefSeq" id="WP_155303364.1">
    <property type="nucleotide sequence ID" value="NZ_AP021875.1"/>
</dbReference>
<evidence type="ECO:0000313" key="7">
    <source>
        <dbReference type="EMBL" id="BBO74325.1"/>
    </source>
</evidence>
<sequence>MTVGVTRENIAIVLQRPRYPENIGSAARAMCNMGFHRLIVVDPGIWDEERIRRLATHAAGAVVDGIERFDVLSDALAPFGHVVGTTARLGGQRPVLKSPEVLAEKLIDLSRNNPVAIVFGSEDRGLTNEDLKYCHQLVNIPTTGFTSLNLSQAVMVICYCLATATRSDPPAFTPRLAKRIELDRMYEELTEALVRIEYVQPDNPDYWMSRLRRFFARLPLRAGEVGIIRGICRQILWYGNRRYEEGSVDGKTMEDGRPLR</sequence>
<dbReference type="PIRSF" id="PIRSF004808">
    <property type="entry name" value="LasT"/>
    <property type="match status" value="1"/>
</dbReference>
<keyword evidence="5" id="KW-0963">Cytoplasm</keyword>